<keyword evidence="7 9" id="KW-0472">Membrane</keyword>
<dbReference type="AlphaFoldDB" id="A0A5B9DTS8"/>
<comment type="catalytic activity">
    <reaction evidence="9">
        <text>N-terminal S-1,2-diacyl-sn-glyceryl-L-cysteinyl-[lipoprotein] + a glycerophospholipid = N-acyl-S-1,2-diacyl-sn-glyceryl-L-cysteinyl-[lipoprotein] + a 2-acyl-sn-glycero-3-phospholipid + H(+)</text>
        <dbReference type="Rhea" id="RHEA:48228"/>
        <dbReference type="Rhea" id="RHEA-COMP:14681"/>
        <dbReference type="Rhea" id="RHEA-COMP:14684"/>
        <dbReference type="ChEBI" id="CHEBI:15378"/>
        <dbReference type="ChEBI" id="CHEBI:136912"/>
        <dbReference type="ChEBI" id="CHEBI:140656"/>
        <dbReference type="ChEBI" id="CHEBI:140657"/>
        <dbReference type="ChEBI" id="CHEBI:140660"/>
        <dbReference type="EC" id="2.3.1.269"/>
    </reaction>
</comment>
<dbReference type="CDD" id="cd07571">
    <property type="entry name" value="ALP_N-acyl_transferase"/>
    <property type="match status" value="1"/>
</dbReference>
<dbReference type="PROSITE" id="PS50263">
    <property type="entry name" value="CN_HYDROLASE"/>
    <property type="match status" value="1"/>
</dbReference>
<keyword evidence="10" id="KW-0449">Lipoprotein</keyword>
<dbReference type="GO" id="GO:0016410">
    <property type="term" value="F:N-acyltransferase activity"/>
    <property type="evidence" value="ECO:0007669"/>
    <property type="project" value="UniProtKB-UniRule"/>
</dbReference>
<dbReference type="SUPFAM" id="SSF56317">
    <property type="entry name" value="Carbon-nitrogen hydrolase"/>
    <property type="match status" value="1"/>
</dbReference>
<dbReference type="HAMAP" id="MF_01148">
    <property type="entry name" value="Lnt"/>
    <property type="match status" value="1"/>
</dbReference>
<dbReference type="KEGG" id="yti:FNA67_21490"/>
<dbReference type="GO" id="GO:0005886">
    <property type="term" value="C:plasma membrane"/>
    <property type="evidence" value="ECO:0007669"/>
    <property type="project" value="UniProtKB-SubCell"/>
</dbReference>
<keyword evidence="5 9" id="KW-0812">Transmembrane</keyword>
<feature type="transmembrane region" description="Helical" evidence="9">
    <location>
        <begin position="174"/>
        <end position="197"/>
    </location>
</feature>
<dbReference type="GO" id="GO:0042158">
    <property type="term" value="P:lipoprotein biosynthetic process"/>
    <property type="evidence" value="ECO:0007669"/>
    <property type="project" value="UniProtKB-UniRule"/>
</dbReference>
<sequence>MTWLAETAMLAHGWRRLLMLLVAGAIAALSIAPLFVVPALFVGFPVLVWALDGAERRTSFLGRLFGPAFRIGFAFGLGYFIVAFHWLGAAFFVDGGIMIAIMPFAIVALAALIALFWGLGTALAHLFWSHSGWRILTLTTFLSAAEWARGHFFSGFPFDLLGYALTGNDEMMQAASLVGVYGLTFLAILLASTPALIWPADGRSWSRRLAPFFLAVLVIAAQIGWGNYRLNSTQVAERTDIKLRLIQPVVYEHSDWSRAVPADVITRLLDLSATRTSPSDPGLEGVTHLVWPESSLPFFMSQYPEALARIARALPPDVTLLTGAPREDYENGGPGYNSILAINSDGEIVASYDKSHLVPFGEYLPYADFFSQFGIRQFVPGANGWAAGDGRRLMSLPGTPDFLAVICYEAIFSGDLGADIGKAQFIFNITNDAWFDGSIGPAQHAHHARVRAVEEGLPLVRAANSGLTFLTDPLGRVTASLAPQQVGLLDVVPSQRLAGTPFSQVRYGPFLIALLAGLAIAWLSSRRGRA</sequence>
<evidence type="ECO:0000256" key="8">
    <source>
        <dbReference type="ARBA" id="ARBA00023315"/>
    </source>
</evidence>
<feature type="transmembrane region" description="Helical" evidence="9">
    <location>
        <begin position="507"/>
        <end position="524"/>
    </location>
</feature>
<dbReference type="RefSeq" id="WP_147658070.1">
    <property type="nucleotide sequence ID" value="NZ_BMFM01000001.1"/>
</dbReference>
<dbReference type="NCBIfam" id="TIGR00546">
    <property type="entry name" value="lnt"/>
    <property type="match status" value="1"/>
</dbReference>
<dbReference type="Pfam" id="PF20154">
    <property type="entry name" value="LNT_N"/>
    <property type="match status" value="1"/>
</dbReference>
<proteinExistence type="inferred from homology"/>
<keyword evidence="6 9" id="KW-1133">Transmembrane helix</keyword>
<dbReference type="Gene3D" id="3.60.110.10">
    <property type="entry name" value="Carbon-nitrogen hydrolase"/>
    <property type="match status" value="1"/>
</dbReference>
<feature type="transmembrane region" description="Helical" evidence="9">
    <location>
        <begin position="20"/>
        <end position="51"/>
    </location>
</feature>
<evidence type="ECO:0000256" key="9">
    <source>
        <dbReference type="HAMAP-Rule" id="MF_01148"/>
    </source>
</evidence>
<keyword evidence="3 9" id="KW-1003">Cell membrane</keyword>
<evidence type="ECO:0000313" key="10">
    <source>
        <dbReference type="EMBL" id="QEE22577.1"/>
    </source>
</evidence>
<gene>
    <name evidence="9 10" type="primary">lnt</name>
    <name evidence="10" type="ORF">FNA67_21490</name>
</gene>
<evidence type="ECO:0000256" key="2">
    <source>
        <dbReference type="ARBA" id="ARBA00010065"/>
    </source>
</evidence>
<dbReference type="PANTHER" id="PTHR38686:SF1">
    <property type="entry name" value="APOLIPOPROTEIN N-ACYLTRANSFERASE"/>
    <property type="match status" value="1"/>
</dbReference>
<comment type="similarity">
    <text evidence="2 9">Belongs to the CN hydrolase family. Apolipoprotein N-acyltransferase subfamily.</text>
</comment>
<dbReference type="InterPro" id="IPR003010">
    <property type="entry name" value="C-N_Hydrolase"/>
</dbReference>
<evidence type="ECO:0000256" key="7">
    <source>
        <dbReference type="ARBA" id="ARBA00023136"/>
    </source>
</evidence>
<reference evidence="10 11" key="1">
    <citation type="journal article" date="2015" name="Int. J. Syst. Evol. Microbiol.">
        <title>Youhaiella tibetensis gen. nov., sp. nov., isolated from subsurface sediment.</title>
        <authorList>
            <person name="Wang Y.X."/>
            <person name="Huang F.Q."/>
            <person name="Nogi Y."/>
            <person name="Pang S.J."/>
            <person name="Wang P.K."/>
            <person name="Lv J."/>
        </authorList>
    </citation>
    <scope>NUCLEOTIDE SEQUENCE [LARGE SCALE GENOMIC DNA]</scope>
    <source>
        <strain evidence="11">fig4</strain>
    </source>
</reference>
<evidence type="ECO:0000256" key="3">
    <source>
        <dbReference type="ARBA" id="ARBA00022475"/>
    </source>
</evidence>
<evidence type="ECO:0000313" key="11">
    <source>
        <dbReference type="Proteomes" id="UP000321062"/>
    </source>
</evidence>
<feature type="transmembrane region" description="Helical" evidence="9">
    <location>
        <begin position="71"/>
        <end position="93"/>
    </location>
</feature>
<keyword evidence="8 9" id="KW-0012">Acyltransferase</keyword>
<dbReference type="Pfam" id="PF00795">
    <property type="entry name" value="CN_hydrolase"/>
    <property type="match status" value="1"/>
</dbReference>
<comment type="function">
    <text evidence="9">Catalyzes the phospholipid dependent N-acylation of the N-terminal cysteine of apolipoprotein, the last step in lipoprotein maturation.</text>
</comment>
<dbReference type="EMBL" id="CP041690">
    <property type="protein sequence ID" value="QEE22577.1"/>
    <property type="molecule type" value="Genomic_DNA"/>
</dbReference>
<evidence type="ECO:0000256" key="5">
    <source>
        <dbReference type="ARBA" id="ARBA00022692"/>
    </source>
</evidence>
<name>A0A5B9DTS8_9HYPH</name>
<dbReference type="InterPro" id="IPR036526">
    <property type="entry name" value="C-N_Hydrolase_sf"/>
</dbReference>
<keyword evidence="11" id="KW-1185">Reference proteome</keyword>
<keyword evidence="4 9" id="KW-0808">Transferase</keyword>
<evidence type="ECO:0000256" key="4">
    <source>
        <dbReference type="ARBA" id="ARBA00022679"/>
    </source>
</evidence>
<dbReference type="OrthoDB" id="9804277at2"/>
<protein>
    <recommendedName>
        <fullName evidence="9">Apolipoprotein N-acyltransferase</fullName>
        <shortName evidence="9">ALP N-acyltransferase</shortName>
        <ecNumber evidence="9">2.3.1.269</ecNumber>
    </recommendedName>
</protein>
<dbReference type="InterPro" id="IPR045378">
    <property type="entry name" value="LNT_N"/>
</dbReference>
<dbReference type="UniPathway" id="UPA00666"/>
<comment type="pathway">
    <text evidence="9">Protein modification; lipoprotein biosynthesis (N-acyl transfer).</text>
</comment>
<feature type="transmembrane region" description="Helical" evidence="9">
    <location>
        <begin position="99"/>
        <end position="128"/>
    </location>
</feature>
<accession>A0A5B9DTS8</accession>
<evidence type="ECO:0000256" key="1">
    <source>
        <dbReference type="ARBA" id="ARBA00004651"/>
    </source>
</evidence>
<dbReference type="Proteomes" id="UP000321062">
    <property type="component" value="Chromosome"/>
</dbReference>
<comment type="subcellular location">
    <subcellularLocation>
        <location evidence="1 9">Cell membrane</location>
        <topology evidence="1 9">Multi-pass membrane protein</topology>
    </subcellularLocation>
</comment>
<dbReference type="InterPro" id="IPR004563">
    <property type="entry name" value="Apolipo_AcylTrfase"/>
</dbReference>
<evidence type="ECO:0000256" key="6">
    <source>
        <dbReference type="ARBA" id="ARBA00022989"/>
    </source>
</evidence>
<dbReference type="EC" id="2.3.1.269" evidence="9"/>
<dbReference type="PANTHER" id="PTHR38686">
    <property type="entry name" value="APOLIPOPROTEIN N-ACYLTRANSFERASE"/>
    <property type="match status" value="1"/>
</dbReference>
<feature type="transmembrane region" description="Helical" evidence="9">
    <location>
        <begin position="209"/>
        <end position="228"/>
    </location>
</feature>
<organism evidence="10 11">
    <name type="scientific">Paradevosia tibetensis</name>
    <dbReference type="NCBI Taxonomy" id="1447062"/>
    <lineage>
        <taxon>Bacteria</taxon>
        <taxon>Pseudomonadati</taxon>
        <taxon>Pseudomonadota</taxon>
        <taxon>Alphaproteobacteria</taxon>
        <taxon>Hyphomicrobiales</taxon>
        <taxon>Devosiaceae</taxon>
        <taxon>Paradevosia</taxon>
    </lineage>
</organism>